<dbReference type="HOGENOM" id="CLU_1408816_0_0_1"/>
<gene>
    <name evidence="2" type="ORF">FOYG_17608</name>
</gene>
<evidence type="ECO:0000313" key="2">
    <source>
        <dbReference type="EMBL" id="EWY79211.1"/>
    </source>
</evidence>
<evidence type="ECO:0008006" key="4">
    <source>
        <dbReference type="Google" id="ProtNLM"/>
    </source>
</evidence>
<reference evidence="2 3" key="1">
    <citation type="submission" date="2011-06" db="EMBL/GenBank/DDBJ databases">
        <title>The Genome Sequence of Fusarium oxysporum FOSC 3-a.</title>
        <authorList>
            <consortium name="The Broad Institute Genome Sequencing Platform"/>
            <person name="Ma L.-J."/>
            <person name="Gale L.R."/>
            <person name="Schwartz D.C."/>
            <person name="Zhou S."/>
            <person name="Corby-Kistler H."/>
            <person name="Young S.K."/>
            <person name="Zeng Q."/>
            <person name="Gargeya S."/>
            <person name="Fitzgerald M."/>
            <person name="Haas B."/>
            <person name="Abouelleil A."/>
            <person name="Alvarado L."/>
            <person name="Arachchi H.M."/>
            <person name="Berlin A."/>
            <person name="Brown A."/>
            <person name="Chapman S.B."/>
            <person name="Chen Z."/>
            <person name="Dunbar C."/>
            <person name="Freedman E."/>
            <person name="Gearin G."/>
            <person name="Gellesch M."/>
            <person name="Goldberg J."/>
            <person name="Griggs A."/>
            <person name="Gujja S."/>
            <person name="Heiman D."/>
            <person name="Howarth C."/>
            <person name="Larson L."/>
            <person name="Lui A."/>
            <person name="MacDonald P.J.P."/>
            <person name="Mehta T."/>
            <person name="Montmayeur A."/>
            <person name="Murphy C."/>
            <person name="Neiman D."/>
            <person name="Pearson M."/>
            <person name="Priest M."/>
            <person name="Roberts A."/>
            <person name="Saif S."/>
            <person name="Shea T."/>
            <person name="Shenoy N."/>
            <person name="Sisk P."/>
            <person name="Stolte C."/>
            <person name="Sykes S."/>
            <person name="Wortman J."/>
            <person name="Nusbaum C."/>
            <person name="Birren B."/>
        </authorList>
    </citation>
    <scope>NUCLEOTIDE SEQUENCE [LARGE SCALE GENOMIC DNA]</scope>
    <source>
        <strain evidence="2 3">FOSC 3-a</strain>
    </source>
</reference>
<proteinExistence type="predicted"/>
<protein>
    <recommendedName>
        <fullName evidence="4">Myb-like domain-containing protein</fullName>
    </recommendedName>
</protein>
<dbReference type="OrthoDB" id="5102981at2759"/>
<dbReference type="Proteomes" id="UP000030753">
    <property type="component" value="Unassembled WGS sequence"/>
</dbReference>
<dbReference type="AlphaFoldDB" id="W9HG88"/>
<accession>W9HG88</accession>
<sequence length="193" mass="22580">MVASASRSPGPLPVLLRVLQVLTREDQQRKYNNYKPALKRLDTIFAVQSRETPTPPVAELVAQFEEWPLSGAVLKRITEGSKTTFQLQFEWDPASYYGVDDSSSDDNLSNGSDFEYNSDHRDIDNEPRYQTFQRKKVQRRRWTTRDEDLLRRLKQDKLSDCDIANILKRTESGVKQHWDIIERAQRYEKTKEA</sequence>
<name>W9HG88_FUSOX</name>
<evidence type="ECO:0000313" key="3">
    <source>
        <dbReference type="Proteomes" id="UP000030753"/>
    </source>
</evidence>
<feature type="region of interest" description="Disordered" evidence="1">
    <location>
        <begin position="102"/>
        <end position="123"/>
    </location>
</feature>
<evidence type="ECO:0000256" key="1">
    <source>
        <dbReference type="SAM" id="MobiDB-lite"/>
    </source>
</evidence>
<organism evidence="2 3">
    <name type="scientific">Fusarium oxysporum NRRL 32931</name>
    <dbReference type="NCBI Taxonomy" id="660029"/>
    <lineage>
        <taxon>Eukaryota</taxon>
        <taxon>Fungi</taxon>
        <taxon>Dikarya</taxon>
        <taxon>Ascomycota</taxon>
        <taxon>Pezizomycotina</taxon>
        <taxon>Sordariomycetes</taxon>
        <taxon>Hypocreomycetidae</taxon>
        <taxon>Hypocreales</taxon>
        <taxon>Nectriaceae</taxon>
        <taxon>Fusarium</taxon>
        <taxon>Fusarium oxysporum species complex</taxon>
    </lineage>
</organism>
<dbReference type="EMBL" id="KI928711">
    <property type="protein sequence ID" value="EWY79211.1"/>
    <property type="molecule type" value="Genomic_DNA"/>
</dbReference>